<accession>A0ABP9HJD6</accession>
<feature type="transmembrane region" description="Helical" evidence="9">
    <location>
        <begin position="23"/>
        <end position="55"/>
    </location>
</feature>
<evidence type="ECO:0000256" key="4">
    <source>
        <dbReference type="ARBA" id="ARBA00022679"/>
    </source>
</evidence>
<evidence type="ECO:0000313" key="11">
    <source>
        <dbReference type="EMBL" id="GAA4972352.1"/>
    </source>
</evidence>
<keyword evidence="12" id="KW-1185">Reference proteome</keyword>
<evidence type="ECO:0000256" key="9">
    <source>
        <dbReference type="SAM" id="Phobius"/>
    </source>
</evidence>
<keyword evidence="9" id="KW-0472">Membrane</keyword>
<evidence type="ECO:0000256" key="1">
    <source>
        <dbReference type="ARBA" id="ARBA00000085"/>
    </source>
</evidence>
<dbReference type="Proteomes" id="UP001500466">
    <property type="component" value="Unassembled WGS sequence"/>
</dbReference>
<evidence type="ECO:0000256" key="7">
    <source>
        <dbReference type="ARBA" id="ARBA00022840"/>
    </source>
</evidence>
<organism evidence="11 12">
    <name type="scientific">Yinghuangia aomiensis</name>
    <dbReference type="NCBI Taxonomy" id="676205"/>
    <lineage>
        <taxon>Bacteria</taxon>
        <taxon>Bacillati</taxon>
        <taxon>Actinomycetota</taxon>
        <taxon>Actinomycetes</taxon>
        <taxon>Kitasatosporales</taxon>
        <taxon>Streptomycetaceae</taxon>
        <taxon>Yinghuangia</taxon>
    </lineage>
</organism>
<keyword evidence="7" id="KW-0067">ATP-binding</keyword>
<dbReference type="EMBL" id="BAABHS010000015">
    <property type="protein sequence ID" value="GAA4972352.1"/>
    <property type="molecule type" value="Genomic_DNA"/>
</dbReference>
<dbReference type="PANTHER" id="PTHR24421:SF10">
    <property type="entry name" value="NITRATE_NITRITE SENSOR PROTEIN NARQ"/>
    <property type="match status" value="1"/>
</dbReference>
<keyword evidence="9" id="KW-1133">Transmembrane helix</keyword>
<keyword evidence="4" id="KW-0808">Transferase</keyword>
<evidence type="ECO:0000256" key="5">
    <source>
        <dbReference type="ARBA" id="ARBA00022741"/>
    </source>
</evidence>
<protein>
    <recommendedName>
        <fullName evidence="2">histidine kinase</fullName>
        <ecNumber evidence="2">2.7.13.3</ecNumber>
    </recommendedName>
</protein>
<dbReference type="PANTHER" id="PTHR24421">
    <property type="entry name" value="NITRATE/NITRITE SENSOR PROTEIN NARX-RELATED"/>
    <property type="match status" value="1"/>
</dbReference>
<proteinExistence type="predicted"/>
<dbReference type="InterPro" id="IPR011712">
    <property type="entry name" value="Sig_transdc_His_kin_sub3_dim/P"/>
</dbReference>
<keyword evidence="6" id="KW-0418">Kinase</keyword>
<feature type="transmembrane region" description="Helical" evidence="9">
    <location>
        <begin position="75"/>
        <end position="97"/>
    </location>
</feature>
<keyword evidence="3" id="KW-0597">Phosphoprotein</keyword>
<dbReference type="RefSeq" id="WP_345677229.1">
    <property type="nucleotide sequence ID" value="NZ_BAABHS010000015.1"/>
</dbReference>
<name>A0ABP9HJD6_9ACTN</name>
<gene>
    <name evidence="11" type="ORF">GCM10023205_43100</name>
</gene>
<feature type="domain" description="Signal transduction histidine kinase subgroup 3 dimerisation and phosphoacceptor" evidence="10">
    <location>
        <begin position="253"/>
        <end position="320"/>
    </location>
</feature>
<dbReference type="SUPFAM" id="SSF55874">
    <property type="entry name" value="ATPase domain of HSP90 chaperone/DNA topoisomerase II/histidine kinase"/>
    <property type="match status" value="1"/>
</dbReference>
<evidence type="ECO:0000256" key="3">
    <source>
        <dbReference type="ARBA" id="ARBA00022553"/>
    </source>
</evidence>
<keyword evidence="5" id="KW-0547">Nucleotide-binding</keyword>
<dbReference type="EC" id="2.7.13.3" evidence="2"/>
<dbReference type="Gene3D" id="1.20.5.1930">
    <property type="match status" value="1"/>
</dbReference>
<evidence type="ECO:0000256" key="6">
    <source>
        <dbReference type="ARBA" id="ARBA00022777"/>
    </source>
</evidence>
<feature type="transmembrane region" description="Helical" evidence="9">
    <location>
        <begin position="196"/>
        <end position="216"/>
    </location>
</feature>
<comment type="caution">
    <text evidence="11">The sequence shown here is derived from an EMBL/GenBank/DDBJ whole genome shotgun (WGS) entry which is preliminary data.</text>
</comment>
<evidence type="ECO:0000256" key="8">
    <source>
        <dbReference type="ARBA" id="ARBA00023012"/>
    </source>
</evidence>
<keyword evidence="8" id="KW-0902">Two-component regulatory system</keyword>
<evidence type="ECO:0000313" key="12">
    <source>
        <dbReference type="Proteomes" id="UP001500466"/>
    </source>
</evidence>
<dbReference type="InterPro" id="IPR050482">
    <property type="entry name" value="Sensor_HK_TwoCompSys"/>
</dbReference>
<evidence type="ECO:0000256" key="2">
    <source>
        <dbReference type="ARBA" id="ARBA00012438"/>
    </source>
</evidence>
<comment type="catalytic activity">
    <reaction evidence="1">
        <text>ATP + protein L-histidine = ADP + protein N-phospho-L-histidine.</text>
        <dbReference type="EC" id="2.7.13.3"/>
    </reaction>
</comment>
<evidence type="ECO:0000259" key="10">
    <source>
        <dbReference type="Pfam" id="PF07730"/>
    </source>
</evidence>
<feature type="transmembrane region" description="Helical" evidence="9">
    <location>
        <begin position="162"/>
        <end position="190"/>
    </location>
</feature>
<reference evidence="12" key="1">
    <citation type="journal article" date="2019" name="Int. J. Syst. Evol. Microbiol.">
        <title>The Global Catalogue of Microorganisms (GCM) 10K type strain sequencing project: providing services to taxonomists for standard genome sequencing and annotation.</title>
        <authorList>
            <consortium name="The Broad Institute Genomics Platform"/>
            <consortium name="The Broad Institute Genome Sequencing Center for Infectious Disease"/>
            <person name="Wu L."/>
            <person name="Ma J."/>
        </authorList>
    </citation>
    <scope>NUCLEOTIDE SEQUENCE [LARGE SCALE GENOMIC DNA]</scope>
    <source>
        <strain evidence="12">JCM 17986</strain>
    </source>
</reference>
<dbReference type="Gene3D" id="3.30.565.10">
    <property type="entry name" value="Histidine kinase-like ATPase, C-terminal domain"/>
    <property type="match status" value="1"/>
</dbReference>
<dbReference type="Pfam" id="PF07730">
    <property type="entry name" value="HisKA_3"/>
    <property type="match status" value="1"/>
</dbReference>
<keyword evidence="9" id="KW-0812">Transmembrane</keyword>
<sequence>MTENPPAPTTRSRLRRYAAVPAGLYRCVVLVALTVLVPAAGGAAAWGGGVLAYGWSDGWSAPWVLRALARLGETLLVAVWVLSAVQTVHAALGRVLARAARRMAHRWLGLRLDVTYRGPRPVTRMATGHWWDGHEYHKSEREARRKARMNARFHDPQFRWDGVWILVAGVTVLPVAAAPPAALAVGIALLVTAHPLGGVLLVLGGLAAAPFAWRILGPIAARFLGPIPRTRLGRRVDELEAVRADMTQTQAAELERIERGLHDGAQARLVAMGMSVQIAERLVDADPERAKAILSDARASSVAALEELRSLVRGINPPVLTERGLVDAVRAVALDAPVTVTVGSSVPSRPERPVESALYFAVAELLANTAKHARATRATVELVYAEGVLTATVTDDGAGGADASAGSGLRGIERRMAAFDGLLTVDSPVGGPTRVTVAVPCVLS</sequence>
<dbReference type="InterPro" id="IPR036890">
    <property type="entry name" value="HATPase_C_sf"/>
</dbReference>